<organism evidence="2 3">
    <name type="scientific">Dendrobium chrysotoxum</name>
    <name type="common">Orchid</name>
    <dbReference type="NCBI Taxonomy" id="161865"/>
    <lineage>
        <taxon>Eukaryota</taxon>
        <taxon>Viridiplantae</taxon>
        <taxon>Streptophyta</taxon>
        <taxon>Embryophyta</taxon>
        <taxon>Tracheophyta</taxon>
        <taxon>Spermatophyta</taxon>
        <taxon>Magnoliopsida</taxon>
        <taxon>Liliopsida</taxon>
        <taxon>Asparagales</taxon>
        <taxon>Orchidaceae</taxon>
        <taxon>Epidendroideae</taxon>
        <taxon>Malaxideae</taxon>
        <taxon>Dendrobiinae</taxon>
        <taxon>Dendrobium</taxon>
    </lineage>
</organism>
<evidence type="ECO:0000313" key="3">
    <source>
        <dbReference type="Proteomes" id="UP000775213"/>
    </source>
</evidence>
<gene>
    <name evidence="2" type="ORF">IEQ34_013265</name>
</gene>
<protein>
    <submittedName>
        <fullName evidence="2">Uncharacterized protein</fullName>
    </submittedName>
</protein>
<proteinExistence type="predicted"/>
<dbReference type="Proteomes" id="UP000775213">
    <property type="component" value="Unassembled WGS sequence"/>
</dbReference>
<comment type="caution">
    <text evidence="2">The sequence shown here is derived from an EMBL/GenBank/DDBJ whole genome shotgun (WGS) entry which is preliminary data.</text>
</comment>
<feature type="region of interest" description="Disordered" evidence="1">
    <location>
        <begin position="41"/>
        <end position="73"/>
    </location>
</feature>
<dbReference type="EMBL" id="JAGFBR010000012">
    <property type="protein sequence ID" value="KAH0457950.1"/>
    <property type="molecule type" value="Genomic_DNA"/>
</dbReference>
<name>A0AAV7G7W8_DENCH</name>
<dbReference type="AlphaFoldDB" id="A0AAV7G7W8"/>
<evidence type="ECO:0000256" key="1">
    <source>
        <dbReference type="SAM" id="MobiDB-lite"/>
    </source>
</evidence>
<keyword evidence="3" id="KW-1185">Reference proteome</keyword>
<sequence>MPTLPSTVGRKGSFRFVNVLWRWKTIEAAASVEATLDVEEGEEAEIGGERTKEGTAAVRDRESVRPTARERRNTAATPWLAPWRGRRFIKFDPFIIADHVRQVYFANYLSRLQGFIRQRCSLYFLEKNPKRSAQHMIQRVEKDFYWLPNHNDKIKKNFEKRGSTRMRDMFTDIRKKFRDDHYRHIQIMDDK</sequence>
<feature type="compositionally biased region" description="Basic and acidic residues" evidence="1">
    <location>
        <begin position="47"/>
        <end position="73"/>
    </location>
</feature>
<evidence type="ECO:0000313" key="2">
    <source>
        <dbReference type="EMBL" id="KAH0457950.1"/>
    </source>
</evidence>
<reference evidence="2 3" key="1">
    <citation type="journal article" date="2021" name="Hortic Res">
        <title>Chromosome-scale assembly of the Dendrobium chrysotoxum genome enhances the understanding of orchid evolution.</title>
        <authorList>
            <person name="Zhang Y."/>
            <person name="Zhang G.Q."/>
            <person name="Zhang D."/>
            <person name="Liu X.D."/>
            <person name="Xu X.Y."/>
            <person name="Sun W.H."/>
            <person name="Yu X."/>
            <person name="Zhu X."/>
            <person name="Wang Z.W."/>
            <person name="Zhao X."/>
            <person name="Zhong W.Y."/>
            <person name="Chen H."/>
            <person name="Yin W.L."/>
            <person name="Huang T."/>
            <person name="Niu S.C."/>
            <person name="Liu Z.J."/>
        </authorList>
    </citation>
    <scope>NUCLEOTIDE SEQUENCE [LARGE SCALE GENOMIC DNA]</scope>
    <source>
        <strain evidence="2">Lindl</strain>
    </source>
</reference>
<accession>A0AAV7G7W8</accession>